<keyword evidence="6" id="KW-0170">Cobalt</keyword>
<dbReference type="InterPro" id="IPR011330">
    <property type="entry name" value="Glyco_hydro/deAcase_b/a-brl"/>
</dbReference>
<evidence type="ECO:0000256" key="5">
    <source>
        <dbReference type="ARBA" id="ARBA00023277"/>
    </source>
</evidence>
<keyword evidence="2" id="KW-0479">Metal-binding</keyword>
<comment type="cofactor">
    <cofactor evidence="1">
        <name>Co(2+)</name>
        <dbReference type="ChEBI" id="CHEBI:48828"/>
    </cofactor>
</comment>
<dbReference type="Proteomes" id="UP000295083">
    <property type="component" value="Unassembled WGS sequence"/>
</dbReference>
<feature type="domain" description="NodB homology" evidence="8">
    <location>
        <begin position="596"/>
        <end position="786"/>
    </location>
</feature>
<feature type="chain" id="PRO_5020214226" evidence="7">
    <location>
        <begin position="20"/>
        <end position="800"/>
    </location>
</feature>
<evidence type="ECO:0000256" key="2">
    <source>
        <dbReference type="ARBA" id="ARBA00022723"/>
    </source>
</evidence>
<evidence type="ECO:0000256" key="3">
    <source>
        <dbReference type="ARBA" id="ARBA00022729"/>
    </source>
</evidence>
<keyword evidence="10" id="KW-1185">Reference proteome</keyword>
<dbReference type="CDD" id="cd10917">
    <property type="entry name" value="CE4_NodB_like_6s_7s"/>
    <property type="match status" value="1"/>
</dbReference>
<dbReference type="PANTHER" id="PTHR46471:SF6">
    <property type="entry name" value="GLYCOSYL HYDROLASE"/>
    <property type="match status" value="1"/>
</dbReference>
<dbReference type="InterPro" id="IPR002509">
    <property type="entry name" value="NODB_dom"/>
</dbReference>
<keyword evidence="3 7" id="KW-0732">Signal</keyword>
<organism evidence="9 10">
    <name type="scientific">Colletotrichum spinosum</name>
    <dbReference type="NCBI Taxonomy" id="1347390"/>
    <lineage>
        <taxon>Eukaryota</taxon>
        <taxon>Fungi</taxon>
        <taxon>Dikarya</taxon>
        <taxon>Ascomycota</taxon>
        <taxon>Pezizomycotina</taxon>
        <taxon>Sordariomycetes</taxon>
        <taxon>Hypocreomycetidae</taxon>
        <taxon>Glomerellales</taxon>
        <taxon>Glomerellaceae</taxon>
        <taxon>Colletotrichum</taxon>
        <taxon>Colletotrichum orbiculare species complex</taxon>
    </lineage>
</organism>
<evidence type="ECO:0000256" key="7">
    <source>
        <dbReference type="SAM" id="SignalP"/>
    </source>
</evidence>
<proteinExistence type="predicted"/>
<dbReference type="GO" id="GO:0016810">
    <property type="term" value="F:hydrolase activity, acting on carbon-nitrogen (but not peptide) bonds"/>
    <property type="evidence" value="ECO:0007669"/>
    <property type="project" value="InterPro"/>
</dbReference>
<dbReference type="AlphaFoldDB" id="A0A4R8PRF9"/>
<dbReference type="EMBL" id="QAPG01001051">
    <property type="protein sequence ID" value="TDZ28227.1"/>
    <property type="molecule type" value="Genomic_DNA"/>
</dbReference>
<evidence type="ECO:0000256" key="4">
    <source>
        <dbReference type="ARBA" id="ARBA00022801"/>
    </source>
</evidence>
<dbReference type="Pfam" id="PF01522">
    <property type="entry name" value="Polysacc_deac_1"/>
    <property type="match status" value="1"/>
</dbReference>
<keyword evidence="4" id="KW-0378">Hydrolase</keyword>
<reference evidence="9 10" key="1">
    <citation type="submission" date="2018-11" db="EMBL/GenBank/DDBJ databases">
        <title>Genome sequence and assembly of Colletotrichum spinosum.</title>
        <authorList>
            <person name="Gan P."/>
            <person name="Shirasu K."/>
        </authorList>
    </citation>
    <scope>NUCLEOTIDE SEQUENCE [LARGE SCALE GENOMIC DNA]</scope>
    <source>
        <strain evidence="9 10">CBS 515.97</strain>
    </source>
</reference>
<keyword evidence="5" id="KW-0119">Carbohydrate metabolism</keyword>
<dbReference type="PROSITE" id="PS51677">
    <property type="entry name" value="NODB"/>
    <property type="match status" value="1"/>
</dbReference>
<dbReference type="GO" id="GO:0005975">
    <property type="term" value="P:carbohydrate metabolic process"/>
    <property type="evidence" value="ECO:0007669"/>
    <property type="project" value="InterPro"/>
</dbReference>
<evidence type="ECO:0000313" key="10">
    <source>
        <dbReference type="Proteomes" id="UP000295083"/>
    </source>
</evidence>
<dbReference type="Gene3D" id="3.20.20.370">
    <property type="entry name" value="Glycoside hydrolase/deacetylase"/>
    <property type="match status" value="1"/>
</dbReference>
<feature type="signal peptide" evidence="7">
    <location>
        <begin position="1"/>
        <end position="19"/>
    </location>
</feature>
<accession>A0A4R8PRF9</accession>
<evidence type="ECO:0000313" key="9">
    <source>
        <dbReference type="EMBL" id="TDZ28227.1"/>
    </source>
</evidence>
<sequence>MAIISTLTRLLGLFGTAQAVCSNLAVDGFSRDSPSGLNDLQSWASDDQSMASVAVDRGVLSFTPKTDNSSYFYETLGCVKAATNGYDAITLTIRGPRGASMMLEVQTKASCSESSYSSQWTQITGLTGSTQIIIFPLRIWQHSILLPWYFKVERIEFPGVGNNTALEIAVANNVSAFLRNNRKRFHYSGGLVFRRLHIDNQVYSIQHLQTHQRGFVFFTVGSFPVLIFFQSVFADQRGSITVHLRVGHRPAISRLTFLFYNSMLQPSSDDGTMKEIAVSNNRVTLTPSGQNSYFYSKTACTNAQVRGYGGISMRIKAARGTTFSVQLASSAACSEDSSFGFQSSKELGWTFDGTEKLYHIPFTAFPSIDRSKVSSILFASLSAGVTIGPMAFYCGNSPSEFVVKATTLTTGTVATVPAPSSTTAVKIIDSFARKDSNALGYWHGGDVDTALTWGSNKLTIKAPDADFAFYTQLSDSCADMTAYDGSYLHVSYSGSNKFTIALQQHNQQCNDAIAPFPETWDSIEAARYATGNNIYIPMSHFNIERRRVVGLAFKGFYTREGVTLNSVRIVSSVPSNIRIPAKLSSGNLVFACKRPNSIAFAIDDGDPKYAQEVMEIIRSENIKVTFFTVGAPLRDVSTNLSTIYQDMMTQGHQMALHSYTHPRMEGLPNDNAIFWEYDEDVKAVSDMFDGLRTKYFRPPFGNEGARMRQQLVKATGSDSPYIVNWNIDVEDWLWAQSDTPEKQLESFQRDLDKGGSLVVMHYLYPSTVSYLRQFIQKAKATGKQLMRVDQCMMDPDAPPL</sequence>
<dbReference type="SUPFAM" id="SSF88713">
    <property type="entry name" value="Glycoside hydrolase/deacetylase"/>
    <property type="match status" value="1"/>
</dbReference>
<evidence type="ECO:0000256" key="6">
    <source>
        <dbReference type="ARBA" id="ARBA00023285"/>
    </source>
</evidence>
<comment type="caution">
    <text evidence="9">The sequence shown here is derived from an EMBL/GenBank/DDBJ whole genome shotgun (WGS) entry which is preliminary data.</text>
</comment>
<evidence type="ECO:0000256" key="1">
    <source>
        <dbReference type="ARBA" id="ARBA00001941"/>
    </source>
</evidence>
<protein>
    <submittedName>
        <fullName evidence="9">Chitin deacetylase</fullName>
    </submittedName>
</protein>
<dbReference type="PANTHER" id="PTHR46471">
    <property type="entry name" value="CHITIN DEACETYLASE"/>
    <property type="match status" value="1"/>
</dbReference>
<gene>
    <name evidence="9" type="ORF">C8035_v001009</name>
</gene>
<dbReference type="GO" id="GO:0046872">
    <property type="term" value="F:metal ion binding"/>
    <property type="evidence" value="ECO:0007669"/>
    <property type="project" value="UniProtKB-KW"/>
</dbReference>
<name>A0A4R8PRF9_9PEZI</name>
<evidence type="ECO:0000259" key="8">
    <source>
        <dbReference type="PROSITE" id="PS51677"/>
    </source>
</evidence>